<proteinExistence type="inferred from homology"/>
<evidence type="ECO:0000256" key="3">
    <source>
        <dbReference type="ARBA" id="ARBA00022692"/>
    </source>
</evidence>
<dbReference type="RefSeq" id="WP_091612502.1">
    <property type="nucleotide sequence ID" value="NZ_FNNC01000002.1"/>
</dbReference>
<dbReference type="InterPro" id="IPR045324">
    <property type="entry name" value="Small_multidrug_res"/>
</dbReference>
<reference evidence="8 9" key="1">
    <citation type="submission" date="2016-10" db="EMBL/GenBank/DDBJ databases">
        <authorList>
            <person name="de Groot N.N."/>
        </authorList>
    </citation>
    <scope>NUCLEOTIDE SEQUENCE [LARGE SCALE GENOMIC DNA]</scope>
    <source>
        <strain evidence="8 9">DSM 23126</strain>
    </source>
</reference>
<evidence type="ECO:0000313" key="8">
    <source>
        <dbReference type="EMBL" id="SDW38393.1"/>
    </source>
</evidence>
<dbReference type="GO" id="GO:0005886">
    <property type="term" value="C:plasma membrane"/>
    <property type="evidence" value="ECO:0007669"/>
    <property type="project" value="UniProtKB-SubCell"/>
</dbReference>
<dbReference type="STRING" id="1122204.SAMN05421781_1225"/>
<dbReference type="PANTHER" id="PTHR30561">
    <property type="entry name" value="SMR FAMILY PROTON-DEPENDENT DRUG EFFLUX TRANSPORTER SUGE"/>
    <property type="match status" value="1"/>
</dbReference>
<dbReference type="OrthoDB" id="2168659at2"/>
<comment type="similarity">
    <text evidence="6">Belongs to the drug/metabolite transporter (DMT) superfamily. Small multidrug resistance (SMR) (TC 2.A.7.1) family.</text>
</comment>
<evidence type="ECO:0000256" key="7">
    <source>
        <dbReference type="SAM" id="Phobius"/>
    </source>
</evidence>
<dbReference type="Pfam" id="PF00893">
    <property type="entry name" value="Multi_Drug_Res"/>
    <property type="match status" value="1"/>
</dbReference>
<keyword evidence="9" id="KW-1185">Reference proteome</keyword>
<dbReference type="GO" id="GO:0022857">
    <property type="term" value="F:transmembrane transporter activity"/>
    <property type="evidence" value="ECO:0007669"/>
    <property type="project" value="InterPro"/>
</dbReference>
<feature type="transmembrane region" description="Helical" evidence="7">
    <location>
        <begin position="56"/>
        <end position="75"/>
    </location>
</feature>
<dbReference type="Gene3D" id="1.10.3730.20">
    <property type="match status" value="1"/>
</dbReference>
<dbReference type="AlphaFoldDB" id="A0A1H2T368"/>
<accession>A0A1H2T368</accession>
<dbReference type="PANTHER" id="PTHR30561:SF7">
    <property type="entry name" value="GUANIDINIUM EFFLUX SYSTEM SUBUNIT GDNC-RELATED"/>
    <property type="match status" value="1"/>
</dbReference>
<sequence length="112" mass="11921">MGWINVAVAASFEILWVIGLKHASAGWEWAGTLVAIVLSFLFLIRAGEYLPVGTSYVAFVGIGTIGTTILDMIFFGQPFEWIKLVFIFMLIAGIAGLHTASGRAKANEGGSG</sequence>
<evidence type="ECO:0000313" key="9">
    <source>
        <dbReference type="Proteomes" id="UP000199488"/>
    </source>
</evidence>
<evidence type="ECO:0000256" key="4">
    <source>
        <dbReference type="ARBA" id="ARBA00022989"/>
    </source>
</evidence>
<keyword evidence="5 7" id="KW-0472">Membrane</keyword>
<feature type="transmembrane region" description="Helical" evidence="7">
    <location>
        <begin position="26"/>
        <end position="44"/>
    </location>
</feature>
<evidence type="ECO:0000256" key="2">
    <source>
        <dbReference type="ARBA" id="ARBA00022475"/>
    </source>
</evidence>
<evidence type="ECO:0000256" key="1">
    <source>
        <dbReference type="ARBA" id="ARBA00004651"/>
    </source>
</evidence>
<keyword evidence="2" id="KW-1003">Cell membrane</keyword>
<gene>
    <name evidence="8" type="ORF">SAMN05421781_1225</name>
</gene>
<organism evidence="8 9">
    <name type="scientific">Marinococcus luteus</name>
    <dbReference type="NCBI Taxonomy" id="1122204"/>
    <lineage>
        <taxon>Bacteria</taxon>
        <taxon>Bacillati</taxon>
        <taxon>Bacillota</taxon>
        <taxon>Bacilli</taxon>
        <taxon>Bacillales</taxon>
        <taxon>Bacillaceae</taxon>
        <taxon>Marinococcus</taxon>
    </lineage>
</organism>
<dbReference type="InterPro" id="IPR000390">
    <property type="entry name" value="Small_drug/metabolite_transptr"/>
</dbReference>
<dbReference type="InterPro" id="IPR037185">
    <property type="entry name" value="EmrE-like"/>
</dbReference>
<dbReference type="Proteomes" id="UP000199488">
    <property type="component" value="Unassembled WGS sequence"/>
</dbReference>
<keyword evidence="3 6" id="KW-0812">Transmembrane</keyword>
<dbReference type="EMBL" id="FNNC01000002">
    <property type="protein sequence ID" value="SDW38393.1"/>
    <property type="molecule type" value="Genomic_DNA"/>
</dbReference>
<keyword evidence="4 7" id="KW-1133">Transmembrane helix</keyword>
<feature type="transmembrane region" description="Helical" evidence="7">
    <location>
        <begin position="81"/>
        <end position="100"/>
    </location>
</feature>
<dbReference type="SUPFAM" id="SSF103481">
    <property type="entry name" value="Multidrug resistance efflux transporter EmrE"/>
    <property type="match status" value="1"/>
</dbReference>
<evidence type="ECO:0000256" key="6">
    <source>
        <dbReference type="RuleBase" id="RU003942"/>
    </source>
</evidence>
<name>A0A1H2T368_9BACI</name>
<evidence type="ECO:0000256" key="5">
    <source>
        <dbReference type="ARBA" id="ARBA00023136"/>
    </source>
</evidence>
<protein>
    <submittedName>
        <fullName evidence="8">Paired small multidrug resistance pump</fullName>
    </submittedName>
</protein>
<comment type="subcellular location">
    <subcellularLocation>
        <location evidence="1 6">Cell membrane</location>
        <topology evidence="1 6">Multi-pass membrane protein</topology>
    </subcellularLocation>
</comment>